<accession>A0A444EX70</accession>
<organism evidence="1">
    <name type="scientific">Ensete ventricosum</name>
    <name type="common">Abyssinian banana</name>
    <name type="synonym">Musa ensete</name>
    <dbReference type="NCBI Taxonomy" id="4639"/>
    <lineage>
        <taxon>Eukaryota</taxon>
        <taxon>Viridiplantae</taxon>
        <taxon>Streptophyta</taxon>
        <taxon>Embryophyta</taxon>
        <taxon>Tracheophyta</taxon>
        <taxon>Spermatophyta</taxon>
        <taxon>Magnoliopsida</taxon>
        <taxon>Liliopsida</taxon>
        <taxon>Zingiberales</taxon>
        <taxon>Musaceae</taxon>
        <taxon>Ensete</taxon>
    </lineage>
</organism>
<evidence type="ECO:0000313" key="1">
    <source>
        <dbReference type="EMBL" id="RZR72306.1"/>
    </source>
</evidence>
<name>A0A444EX70_ENSVE</name>
<sequence>MAVWTAGDGQRVWRRGLGPRHVGVRNGRIHWRNTADAAAAADLAPRPGAPPAIVDGVGEQWRRTSPLPP</sequence>
<dbReference type="EMBL" id="KV875660">
    <property type="protein sequence ID" value="RZR72306.1"/>
    <property type="molecule type" value="Genomic_DNA"/>
</dbReference>
<reference evidence="1" key="1">
    <citation type="journal article" date="2018" name="Data Brief">
        <title>Genome sequence data from 17 accessions of Ensete ventricosum, a staple food crop for millions in Ethiopia.</title>
        <authorList>
            <person name="Yemataw Z."/>
            <person name="Muzemil S."/>
            <person name="Ambachew D."/>
            <person name="Tripathi L."/>
            <person name="Tesfaye K."/>
            <person name="Chala A."/>
            <person name="Farbos A."/>
            <person name="O'Neill P."/>
            <person name="Moore K."/>
            <person name="Grant M."/>
            <person name="Studholme D.J."/>
        </authorList>
    </citation>
    <scope>NUCLEOTIDE SEQUENCE [LARGE SCALE GENOMIC DNA]</scope>
    <source>
        <tissue evidence="1">Leaf</tissue>
    </source>
</reference>
<protein>
    <submittedName>
        <fullName evidence="1">Uncharacterized protein</fullName>
    </submittedName>
</protein>
<proteinExistence type="predicted"/>
<dbReference type="Proteomes" id="UP000290560">
    <property type="component" value="Unassembled WGS sequence"/>
</dbReference>
<dbReference type="AlphaFoldDB" id="A0A444EX70"/>
<gene>
    <name evidence="1" type="ORF">BHM03_00012319</name>
</gene>